<feature type="compositionally biased region" description="Basic and acidic residues" evidence="1">
    <location>
        <begin position="40"/>
        <end position="58"/>
    </location>
</feature>
<dbReference type="Proteomes" id="UP001153269">
    <property type="component" value="Unassembled WGS sequence"/>
</dbReference>
<feature type="region of interest" description="Disordered" evidence="1">
    <location>
        <begin position="1"/>
        <end position="20"/>
    </location>
</feature>
<feature type="compositionally biased region" description="Basic and acidic residues" evidence="1">
    <location>
        <begin position="70"/>
        <end position="116"/>
    </location>
</feature>
<reference evidence="2" key="1">
    <citation type="submission" date="2020-03" db="EMBL/GenBank/DDBJ databases">
        <authorList>
            <person name="Weist P."/>
        </authorList>
    </citation>
    <scope>NUCLEOTIDE SEQUENCE</scope>
</reference>
<organism evidence="2 3">
    <name type="scientific">Pleuronectes platessa</name>
    <name type="common">European plaice</name>
    <dbReference type="NCBI Taxonomy" id="8262"/>
    <lineage>
        <taxon>Eukaryota</taxon>
        <taxon>Metazoa</taxon>
        <taxon>Chordata</taxon>
        <taxon>Craniata</taxon>
        <taxon>Vertebrata</taxon>
        <taxon>Euteleostomi</taxon>
        <taxon>Actinopterygii</taxon>
        <taxon>Neopterygii</taxon>
        <taxon>Teleostei</taxon>
        <taxon>Neoteleostei</taxon>
        <taxon>Acanthomorphata</taxon>
        <taxon>Carangaria</taxon>
        <taxon>Pleuronectiformes</taxon>
        <taxon>Pleuronectoidei</taxon>
        <taxon>Pleuronectidae</taxon>
        <taxon>Pleuronectes</taxon>
    </lineage>
</organism>
<dbReference type="AlphaFoldDB" id="A0A9N7VUE5"/>
<gene>
    <name evidence="2" type="ORF">PLEPLA_LOCUS46326</name>
</gene>
<comment type="caution">
    <text evidence="2">The sequence shown here is derived from an EMBL/GenBank/DDBJ whole genome shotgun (WGS) entry which is preliminary data.</text>
</comment>
<evidence type="ECO:0000313" key="2">
    <source>
        <dbReference type="EMBL" id="CAB1458496.1"/>
    </source>
</evidence>
<evidence type="ECO:0000256" key="1">
    <source>
        <dbReference type="SAM" id="MobiDB-lite"/>
    </source>
</evidence>
<proteinExistence type="predicted"/>
<keyword evidence="3" id="KW-1185">Reference proteome</keyword>
<accession>A0A9N7VUE5</accession>
<protein>
    <submittedName>
        <fullName evidence="2">Uncharacterized protein</fullName>
    </submittedName>
</protein>
<evidence type="ECO:0000313" key="3">
    <source>
        <dbReference type="Proteomes" id="UP001153269"/>
    </source>
</evidence>
<feature type="region of interest" description="Disordered" evidence="1">
    <location>
        <begin position="38"/>
        <end position="135"/>
    </location>
</feature>
<name>A0A9N7VUE5_PLEPL</name>
<sequence length="162" mass="18433">MGEVGGGSGPPPPPLQRAQNLCSISMTGGILLSVSARLWPDPDKGKCTEGTEHDRADTGDVGGSTLVLLDEMRGEEKERRGEDRRGEDRRREEKRREEKRREEKRREEKGREERRRVSTLPPALPSSYIIQSFPARDKPSYSYFHFQRNNSVRSKADLLQPT</sequence>
<dbReference type="EMBL" id="CADEAL010004391">
    <property type="protein sequence ID" value="CAB1458496.1"/>
    <property type="molecule type" value="Genomic_DNA"/>
</dbReference>